<protein>
    <recommendedName>
        <fullName evidence="4">Ammonia monooxygenase</fullName>
    </recommendedName>
</protein>
<feature type="transmembrane region" description="Helical" evidence="1">
    <location>
        <begin position="136"/>
        <end position="158"/>
    </location>
</feature>
<name>S4XFB7_9CORY</name>
<keyword evidence="3" id="KW-1185">Reference proteome</keyword>
<reference evidence="2 3" key="1">
    <citation type="submission" date="2012-06" db="EMBL/GenBank/DDBJ databases">
        <title>Complete genome sequence of Corynebacterium terpenotabidum Y-11 (=DSM 44721).</title>
        <authorList>
            <person name="Ruckert C."/>
            <person name="Albersmeier A."/>
            <person name="Al-Dilaimi A."/>
            <person name="Szczepanowski R."/>
            <person name="Kalinowski J."/>
        </authorList>
    </citation>
    <scope>NUCLEOTIDE SEQUENCE [LARGE SCALE GENOMIC DNA]</scope>
    <source>
        <strain evidence="2 3">Y-11</strain>
    </source>
</reference>
<dbReference type="InterPro" id="IPR007820">
    <property type="entry name" value="AbrB_fam"/>
</dbReference>
<dbReference type="Pfam" id="PF05145">
    <property type="entry name" value="AbrB"/>
    <property type="match status" value="1"/>
</dbReference>
<dbReference type="eggNOG" id="COG3180">
    <property type="taxonomic scope" value="Bacteria"/>
</dbReference>
<evidence type="ECO:0000256" key="1">
    <source>
        <dbReference type="SAM" id="Phobius"/>
    </source>
</evidence>
<dbReference type="Proteomes" id="UP000014809">
    <property type="component" value="Chromosome"/>
</dbReference>
<dbReference type="HOGENOM" id="CLU_050210_0_0_11"/>
<dbReference type="STRING" id="1200352.A606_03310"/>
<dbReference type="PANTHER" id="PTHR38457">
    <property type="entry name" value="REGULATOR ABRB-RELATED"/>
    <property type="match status" value="1"/>
</dbReference>
<dbReference type="InterPro" id="IPR017516">
    <property type="entry name" value="AbrB_dup"/>
</dbReference>
<gene>
    <name evidence="2" type="ORF">A606_03310</name>
</gene>
<feature type="transmembrane region" description="Helical" evidence="1">
    <location>
        <begin position="232"/>
        <end position="255"/>
    </location>
</feature>
<feature type="transmembrane region" description="Helical" evidence="1">
    <location>
        <begin position="22"/>
        <end position="42"/>
    </location>
</feature>
<accession>S4XFB7</accession>
<dbReference type="AlphaFoldDB" id="S4XFB7"/>
<keyword evidence="1" id="KW-0812">Transmembrane</keyword>
<keyword evidence="1" id="KW-0472">Membrane</keyword>
<dbReference type="PANTHER" id="PTHR38457:SF1">
    <property type="entry name" value="REGULATOR ABRB-RELATED"/>
    <property type="match status" value="1"/>
</dbReference>
<keyword evidence="1" id="KW-1133">Transmembrane helix</keyword>
<feature type="transmembrane region" description="Helical" evidence="1">
    <location>
        <begin position="178"/>
        <end position="197"/>
    </location>
</feature>
<proteinExistence type="predicted"/>
<evidence type="ECO:0000313" key="2">
    <source>
        <dbReference type="EMBL" id="AGP30315.1"/>
    </source>
</evidence>
<feature type="transmembrane region" description="Helical" evidence="1">
    <location>
        <begin position="267"/>
        <end position="289"/>
    </location>
</feature>
<feature type="transmembrane region" description="Helical" evidence="1">
    <location>
        <begin position="80"/>
        <end position="105"/>
    </location>
</feature>
<dbReference type="PATRIC" id="fig|1200352.3.peg.663"/>
<evidence type="ECO:0000313" key="3">
    <source>
        <dbReference type="Proteomes" id="UP000014809"/>
    </source>
</evidence>
<dbReference type="PIRSF" id="PIRSF038991">
    <property type="entry name" value="Protein_AbrB"/>
    <property type="match status" value="1"/>
</dbReference>
<dbReference type="OrthoDB" id="5188485at2"/>
<feature type="transmembrane region" description="Helical" evidence="1">
    <location>
        <begin position="327"/>
        <end position="344"/>
    </location>
</feature>
<evidence type="ECO:0008006" key="4">
    <source>
        <dbReference type="Google" id="ProtNLM"/>
    </source>
</evidence>
<dbReference type="KEGG" id="cter:A606_03310"/>
<dbReference type="GO" id="GO:0010468">
    <property type="term" value="P:regulation of gene expression"/>
    <property type="evidence" value="ECO:0007669"/>
    <property type="project" value="InterPro"/>
</dbReference>
<sequence length="359" mass="37753">MTAELTGVVAVAVLVGWGCTEVGVPASWIFGFLIVVGGYSLLRDRTISPPSRLMQPAQVLIAMLCTTPLMELDGETVRSYLLPTTCSVLVMLVVSAVAGLVLARSGHTDPVSAMLSTLAGGASAMTLMARELHLDLRFVVLTQYLRLALVVLTLPLFVHLLGGSDAVSHGGADTWWEPAVRPVAGAAAVWALTWLFVRLTRRLFSVPAPYLLVPIAVTWGLSAAGVPQDWLAPHGLILTAAYGIIGVQAGGTLTISALRRMSHALPMILTAVTVMVLGTLGAALIIAGVTDISRLDAYLATVPGGIYAVLAFAHESGSAPVVTVGQVLRTLVMIVVGAYLPTLVRMLTGRRQMRDADDC</sequence>
<feature type="transmembrane region" description="Helical" evidence="1">
    <location>
        <begin position="209"/>
        <end position="226"/>
    </location>
</feature>
<dbReference type="EMBL" id="CP003696">
    <property type="protein sequence ID" value="AGP30315.1"/>
    <property type="molecule type" value="Genomic_DNA"/>
</dbReference>
<organism evidence="2 3">
    <name type="scientific">Corynebacterium terpenotabidum Y-11</name>
    <dbReference type="NCBI Taxonomy" id="1200352"/>
    <lineage>
        <taxon>Bacteria</taxon>
        <taxon>Bacillati</taxon>
        <taxon>Actinomycetota</taxon>
        <taxon>Actinomycetes</taxon>
        <taxon>Mycobacteriales</taxon>
        <taxon>Corynebacteriaceae</taxon>
        <taxon>Corynebacterium</taxon>
    </lineage>
</organism>
<dbReference type="GO" id="GO:0016020">
    <property type="term" value="C:membrane"/>
    <property type="evidence" value="ECO:0007669"/>
    <property type="project" value="InterPro"/>
</dbReference>
<dbReference type="RefSeq" id="WP_020440678.1">
    <property type="nucleotide sequence ID" value="NC_021663.1"/>
</dbReference>
<dbReference type="NCBIfam" id="TIGR03082">
    <property type="entry name" value="Gneg_AbrB_dup"/>
    <property type="match status" value="1"/>
</dbReference>